<dbReference type="InterPro" id="IPR000644">
    <property type="entry name" value="CBS_dom"/>
</dbReference>
<accession>A0ABU2U969</accession>
<evidence type="ECO:0000256" key="2">
    <source>
        <dbReference type="PROSITE-ProRule" id="PRU00703"/>
    </source>
</evidence>
<evidence type="ECO:0000256" key="1">
    <source>
        <dbReference type="ARBA" id="ARBA00023122"/>
    </source>
</evidence>
<dbReference type="PANTHER" id="PTHR43080">
    <property type="entry name" value="CBS DOMAIN-CONTAINING PROTEIN CBSX3, MITOCHONDRIAL"/>
    <property type="match status" value="1"/>
</dbReference>
<organism evidence="4 5">
    <name type="scientific">Streptomyces gibsoniae</name>
    <dbReference type="NCBI Taxonomy" id="3075529"/>
    <lineage>
        <taxon>Bacteria</taxon>
        <taxon>Bacillati</taxon>
        <taxon>Actinomycetota</taxon>
        <taxon>Actinomycetes</taxon>
        <taxon>Kitasatosporales</taxon>
        <taxon>Streptomycetaceae</taxon>
        <taxon>Streptomyces</taxon>
    </lineage>
</organism>
<feature type="domain" description="CBS" evidence="3">
    <location>
        <begin position="99"/>
        <end position="155"/>
    </location>
</feature>
<evidence type="ECO:0000259" key="3">
    <source>
        <dbReference type="PROSITE" id="PS51371"/>
    </source>
</evidence>
<evidence type="ECO:0000313" key="5">
    <source>
        <dbReference type="Proteomes" id="UP001183809"/>
    </source>
</evidence>
<gene>
    <name evidence="4" type="ORF">RM764_42320</name>
</gene>
<feature type="domain" description="CBS" evidence="3">
    <location>
        <begin position="35"/>
        <end position="91"/>
    </location>
</feature>
<dbReference type="Pfam" id="PF00571">
    <property type="entry name" value="CBS"/>
    <property type="match status" value="2"/>
</dbReference>
<dbReference type="PANTHER" id="PTHR43080:SF2">
    <property type="entry name" value="CBS DOMAIN-CONTAINING PROTEIN"/>
    <property type="match status" value="1"/>
</dbReference>
<dbReference type="EMBL" id="JAVREY010000112">
    <property type="protein sequence ID" value="MDT0469512.1"/>
    <property type="molecule type" value="Genomic_DNA"/>
</dbReference>
<dbReference type="SMART" id="SM00116">
    <property type="entry name" value="CBS"/>
    <property type="match status" value="2"/>
</dbReference>
<evidence type="ECO:0000313" key="4">
    <source>
        <dbReference type="EMBL" id="MDT0469512.1"/>
    </source>
</evidence>
<dbReference type="RefSeq" id="WP_311700938.1">
    <property type="nucleotide sequence ID" value="NZ_JAVREY010000112.1"/>
</dbReference>
<reference evidence="5" key="1">
    <citation type="submission" date="2023-07" db="EMBL/GenBank/DDBJ databases">
        <title>30 novel species of actinomycetes from the DSMZ collection.</title>
        <authorList>
            <person name="Nouioui I."/>
        </authorList>
    </citation>
    <scope>NUCLEOTIDE SEQUENCE [LARGE SCALE GENOMIC DNA]</scope>
    <source>
        <strain evidence="5">DSM 41699</strain>
    </source>
</reference>
<keyword evidence="1 2" id="KW-0129">CBS domain</keyword>
<sequence>MPGGLHRRRPRAGRRRLSHLQPTLRIRRMKVSDAMSAPVAAVAPGTSLAEAARQMDECGVGSVVVVEGGALRGIVTDRDLAVWGLGRGLDSEARVEEVMSSQVITVGVHDDIHVAYRTLRRSGVRRLPVLDEYRVVGMLTVDDLLLDVFHRVADLLGPVAWSVLEEPPGPPSADGPAHGL</sequence>
<protein>
    <submittedName>
        <fullName evidence="4">CBS domain-containing protein</fullName>
    </submittedName>
</protein>
<dbReference type="Proteomes" id="UP001183809">
    <property type="component" value="Unassembled WGS sequence"/>
</dbReference>
<dbReference type="InterPro" id="IPR051257">
    <property type="entry name" value="Diverse_CBS-Domain"/>
</dbReference>
<dbReference type="SUPFAM" id="SSF54631">
    <property type="entry name" value="CBS-domain pair"/>
    <property type="match status" value="1"/>
</dbReference>
<proteinExistence type="predicted"/>
<dbReference type="Gene3D" id="3.10.580.10">
    <property type="entry name" value="CBS-domain"/>
    <property type="match status" value="1"/>
</dbReference>
<dbReference type="InterPro" id="IPR046342">
    <property type="entry name" value="CBS_dom_sf"/>
</dbReference>
<comment type="caution">
    <text evidence="4">The sequence shown here is derived from an EMBL/GenBank/DDBJ whole genome shotgun (WGS) entry which is preliminary data.</text>
</comment>
<dbReference type="PROSITE" id="PS51371">
    <property type="entry name" value="CBS"/>
    <property type="match status" value="2"/>
</dbReference>
<name>A0ABU2U969_9ACTN</name>
<keyword evidence="5" id="KW-1185">Reference proteome</keyword>